<dbReference type="InterPro" id="IPR044666">
    <property type="entry name" value="Cyclophilin_A-like"/>
</dbReference>
<dbReference type="PROSITE" id="PS50072">
    <property type="entry name" value="CSA_PPIASE_2"/>
    <property type="match status" value="1"/>
</dbReference>
<name>A0A7D9D1S5_9GAMM</name>
<feature type="signal peptide" evidence="3">
    <location>
        <begin position="1"/>
        <end position="23"/>
    </location>
</feature>
<feature type="chain" id="PRO_5028503144" description="Peptidyl-prolyl cis-trans isomerase" evidence="3">
    <location>
        <begin position="24"/>
        <end position="203"/>
    </location>
</feature>
<dbReference type="CDD" id="cd00317">
    <property type="entry name" value="cyclophilin"/>
    <property type="match status" value="1"/>
</dbReference>
<comment type="catalytic activity">
    <reaction evidence="3">
        <text>[protein]-peptidylproline (omega=180) = [protein]-peptidylproline (omega=0)</text>
        <dbReference type="Rhea" id="RHEA:16237"/>
        <dbReference type="Rhea" id="RHEA-COMP:10747"/>
        <dbReference type="Rhea" id="RHEA-COMP:10748"/>
        <dbReference type="ChEBI" id="CHEBI:83833"/>
        <dbReference type="ChEBI" id="CHEBI:83834"/>
        <dbReference type="EC" id="5.2.1.8"/>
    </reaction>
</comment>
<evidence type="ECO:0000256" key="1">
    <source>
        <dbReference type="ARBA" id="ARBA00023110"/>
    </source>
</evidence>
<reference evidence="5" key="1">
    <citation type="submission" date="2019-07" db="EMBL/GenBank/DDBJ databases">
        <authorList>
            <person name="Weber M."/>
            <person name="Kostadinov I."/>
            <person name="Kostadinov D I."/>
        </authorList>
    </citation>
    <scope>NUCLEOTIDE SEQUENCE</scope>
    <source>
        <strain evidence="5">Gfbio:sag-sample-m06:053724c1-46a9-4a36-b237-ea2bf867836b</strain>
    </source>
</reference>
<dbReference type="PRINTS" id="PR00153">
    <property type="entry name" value="CSAPPISMRASE"/>
</dbReference>
<dbReference type="SUPFAM" id="SSF50891">
    <property type="entry name" value="Cyclophilin-like"/>
    <property type="match status" value="1"/>
</dbReference>
<dbReference type="GO" id="GO:0003755">
    <property type="term" value="F:peptidyl-prolyl cis-trans isomerase activity"/>
    <property type="evidence" value="ECO:0007669"/>
    <property type="project" value="UniProtKB-UniRule"/>
</dbReference>
<dbReference type="AlphaFoldDB" id="A0A7D9D1S5"/>
<dbReference type="PANTHER" id="PTHR45625:SF4">
    <property type="entry name" value="PEPTIDYLPROLYL ISOMERASE DOMAIN AND WD REPEAT-CONTAINING PROTEIN 1"/>
    <property type="match status" value="1"/>
</dbReference>
<evidence type="ECO:0000259" key="4">
    <source>
        <dbReference type="PROSITE" id="PS50072"/>
    </source>
</evidence>
<keyword evidence="3" id="KW-0732">Signal</keyword>
<dbReference type="Gene3D" id="2.40.100.10">
    <property type="entry name" value="Cyclophilin-like"/>
    <property type="match status" value="1"/>
</dbReference>
<feature type="domain" description="PPIase cyclophilin-type" evidence="4">
    <location>
        <begin position="37"/>
        <end position="203"/>
    </location>
</feature>
<keyword evidence="2 3" id="KW-0413">Isomerase</keyword>
<comment type="similarity">
    <text evidence="3">Belongs to the cyclophilin-type PPIase family.</text>
</comment>
<evidence type="ECO:0000313" key="5">
    <source>
        <dbReference type="EMBL" id="VUX55444.1"/>
    </source>
</evidence>
<accession>A0A7D9D1S5</accession>
<dbReference type="PANTHER" id="PTHR45625">
    <property type="entry name" value="PEPTIDYL-PROLYL CIS-TRANS ISOMERASE-RELATED"/>
    <property type="match status" value="1"/>
</dbReference>
<evidence type="ECO:0000256" key="3">
    <source>
        <dbReference type="RuleBase" id="RU363019"/>
    </source>
</evidence>
<proteinExistence type="inferred from homology"/>
<keyword evidence="1 3" id="KW-0697">Rotamase</keyword>
<dbReference type="InterPro" id="IPR029000">
    <property type="entry name" value="Cyclophilin-like_dom_sf"/>
</dbReference>
<comment type="function">
    <text evidence="3">PPIases accelerate the folding of proteins. It catalyzes the cis-trans isomerization of proline imidic peptide bonds in oligopeptides.</text>
</comment>
<organism evidence="5">
    <name type="scientific">uncultured Woeseiaceae bacterium</name>
    <dbReference type="NCBI Taxonomy" id="1983305"/>
    <lineage>
        <taxon>Bacteria</taxon>
        <taxon>Pseudomonadati</taxon>
        <taxon>Pseudomonadota</taxon>
        <taxon>Gammaproteobacteria</taxon>
        <taxon>Woeseiales</taxon>
        <taxon>Woeseiaceae</taxon>
        <taxon>environmental samples</taxon>
    </lineage>
</organism>
<gene>
    <name evidence="5" type="ORF">JTBM06_V1_30005</name>
</gene>
<sequence length="203" mass="21917">MIRKTIITFLSLILLSVFSVVNADDGTVRVTMATSQGDIEIDLYMDKAPITVGNFIKLAEGEYLDGGSFYRVVTYESDNGNPKIEVIQGGRGEEESPFAPIDHESTQQTGILHKDGVISMARGDVGTASSEFFICLGDQPGLDHGNVRNPDEQGFAAFGQVVSGMDVVRRINASPADGPSDSNYTKGQILTEPVEIISVRRSK</sequence>
<dbReference type="EMBL" id="LR633967">
    <property type="protein sequence ID" value="VUX55444.1"/>
    <property type="molecule type" value="Genomic_DNA"/>
</dbReference>
<dbReference type="Pfam" id="PF00160">
    <property type="entry name" value="Pro_isomerase"/>
    <property type="match status" value="1"/>
</dbReference>
<dbReference type="EC" id="5.2.1.8" evidence="3"/>
<evidence type="ECO:0000256" key="2">
    <source>
        <dbReference type="ARBA" id="ARBA00023235"/>
    </source>
</evidence>
<dbReference type="InterPro" id="IPR002130">
    <property type="entry name" value="Cyclophilin-type_PPIase_dom"/>
</dbReference>
<protein>
    <recommendedName>
        <fullName evidence="3">Peptidyl-prolyl cis-trans isomerase</fullName>
        <shortName evidence="3">PPIase</shortName>
        <ecNumber evidence="3">5.2.1.8</ecNumber>
    </recommendedName>
</protein>